<accession>A0A176S5F1</accession>
<organism evidence="2 3">
    <name type="scientific">Candidatus Thiomargarita nelsonii</name>
    <dbReference type="NCBI Taxonomy" id="1003181"/>
    <lineage>
        <taxon>Bacteria</taxon>
        <taxon>Pseudomonadati</taxon>
        <taxon>Pseudomonadota</taxon>
        <taxon>Gammaproteobacteria</taxon>
        <taxon>Thiotrichales</taxon>
        <taxon>Thiotrichaceae</taxon>
        <taxon>Thiomargarita</taxon>
    </lineage>
</organism>
<sequence length="116" mass="12976">MTGENIWQGQGYDVSDAQKLAELVVEAWMNSPGHRENILRQEYTHLGVGGSQKSAPVKYGIWLSDQGILAAEPVSINQTQVAVGPGNYRLRLYFVASRQRNRISYIIYNGPQLVIK</sequence>
<dbReference type="Proteomes" id="UP000076962">
    <property type="component" value="Unassembled WGS sequence"/>
</dbReference>
<protein>
    <submittedName>
        <fullName evidence="2">SCP-like extracellular domain protein</fullName>
    </submittedName>
</protein>
<dbReference type="Gene3D" id="3.40.33.10">
    <property type="entry name" value="CAP"/>
    <property type="match status" value="1"/>
</dbReference>
<feature type="domain" description="SCP" evidence="1">
    <location>
        <begin position="3"/>
        <end position="54"/>
    </location>
</feature>
<dbReference type="EMBL" id="LUTY01000529">
    <property type="protein sequence ID" value="OAD23138.1"/>
    <property type="molecule type" value="Genomic_DNA"/>
</dbReference>
<evidence type="ECO:0000313" key="3">
    <source>
        <dbReference type="Proteomes" id="UP000076962"/>
    </source>
</evidence>
<dbReference type="InterPro" id="IPR035940">
    <property type="entry name" value="CAP_sf"/>
</dbReference>
<comment type="caution">
    <text evidence="2">The sequence shown here is derived from an EMBL/GenBank/DDBJ whole genome shotgun (WGS) entry which is preliminary data.</text>
</comment>
<dbReference type="Pfam" id="PF00188">
    <property type="entry name" value="CAP"/>
    <property type="match status" value="1"/>
</dbReference>
<name>A0A176S5F1_9GAMM</name>
<proteinExistence type="predicted"/>
<reference evidence="2 3" key="1">
    <citation type="submission" date="2016-05" db="EMBL/GenBank/DDBJ databases">
        <title>Single-cell genome of chain-forming Candidatus Thiomargarita nelsonii and comparison to other large sulfur-oxidizing bacteria.</title>
        <authorList>
            <person name="Winkel M."/>
            <person name="Salman V."/>
            <person name="Woyke T."/>
            <person name="Schulz-Vogt H."/>
            <person name="Richter M."/>
            <person name="Flood B."/>
            <person name="Bailey J."/>
            <person name="Amann R."/>
            <person name="Mussmann M."/>
        </authorList>
    </citation>
    <scope>NUCLEOTIDE SEQUENCE [LARGE SCALE GENOMIC DNA]</scope>
    <source>
        <strain evidence="2 3">THI036</strain>
    </source>
</reference>
<dbReference type="SUPFAM" id="SSF55797">
    <property type="entry name" value="PR-1-like"/>
    <property type="match status" value="1"/>
</dbReference>
<keyword evidence="3" id="KW-1185">Reference proteome</keyword>
<evidence type="ECO:0000313" key="2">
    <source>
        <dbReference type="EMBL" id="OAD23138.1"/>
    </source>
</evidence>
<dbReference type="AlphaFoldDB" id="A0A176S5F1"/>
<dbReference type="CDD" id="cd05379">
    <property type="entry name" value="CAP_bacterial"/>
    <property type="match status" value="1"/>
</dbReference>
<dbReference type="InterPro" id="IPR014044">
    <property type="entry name" value="CAP_dom"/>
</dbReference>
<evidence type="ECO:0000259" key="1">
    <source>
        <dbReference type="Pfam" id="PF00188"/>
    </source>
</evidence>
<gene>
    <name evidence="2" type="ORF">THIOM_001035</name>
</gene>